<comment type="caution">
    <text evidence="1">The sequence shown here is derived from an EMBL/GenBank/DDBJ whole genome shotgun (WGS) entry which is preliminary data.</text>
</comment>
<evidence type="ECO:0000313" key="1">
    <source>
        <dbReference type="EMBL" id="MFD1201977.1"/>
    </source>
</evidence>
<evidence type="ECO:0008006" key="3">
    <source>
        <dbReference type="Google" id="ProtNLM"/>
    </source>
</evidence>
<dbReference type="EMBL" id="JBHTLY010000003">
    <property type="protein sequence ID" value="MFD1201977.1"/>
    <property type="molecule type" value="Genomic_DNA"/>
</dbReference>
<sequence>MSETLDERKNRLYPVILERTVALMTGFAHIQEMIKAALQQRLADTLPPSLVKMLADKVRSDKDLRFAAVALSEFPAASPEANEFNRRWDRVKKVRDMLAHGMQVAPLWSDEENDFLYRPLYKEGIETTVTSIELDSLNQDCKAMWSWMLAIQRANQVERQ</sequence>
<keyword evidence="2" id="KW-1185">Reference proteome</keyword>
<proteinExistence type="predicted"/>
<name>A0ABW3TNT4_9MICO</name>
<dbReference type="Proteomes" id="UP001597181">
    <property type="component" value="Unassembled WGS sequence"/>
</dbReference>
<organism evidence="1 2">
    <name type="scientific">Leucobacter albus</name>
    <dbReference type="NCBI Taxonomy" id="272210"/>
    <lineage>
        <taxon>Bacteria</taxon>
        <taxon>Bacillati</taxon>
        <taxon>Actinomycetota</taxon>
        <taxon>Actinomycetes</taxon>
        <taxon>Micrococcales</taxon>
        <taxon>Microbacteriaceae</taxon>
        <taxon>Leucobacter</taxon>
    </lineage>
</organism>
<accession>A0ABW3TNT4</accession>
<dbReference type="RefSeq" id="WP_343961872.1">
    <property type="nucleotide sequence ID" value="NZ_BAAAKZ010000013.1"/>
</dbReference>
<reference evidence="2" key="1">
    <citation type="journal article" date="2019" name="Int. J. Syst. Evol. Microbiol.">
        <title>The Global Catalogue of Microorganisms (GCM) 10K type strain sequencing project: providing services to taxonomists for standard genome sequencing and annotation.</title>
        <authorList>
            <consortium name="The Broad Institute Genomics Platform"/>
            <consortium name="The Broad Institute Genome Sequencing Center for Infectious Disease"/>
            <person name="Wu L."/>
            <person name="Ma J."/>
        </authorList>
    </citation>
    <scope>NUCLEOTIDE SEQUENCE [LARGE SCALE GENOMIC DNA]</scope>
    <source>
        <strain evidence="2">CCUG 50213</strain>
    </source>
</reference>
<protein>
    <recommendedName>
        <fullName evidence="3">pEK499-p136 HEPN domain-containing protein</fullName>
    </recommendedName>
</protein>
<evidence type="ECO:0000313" key="2">
    <source>
        <dbReference type="Proteomes" id="UP001597181"/>
    </source>
</evidence>
<gene>
    <name evidence="1" type="ORF">ACFQ3U_08735</name>
</gene>